<evidence type="ECO:0000313" key="2">
    <source>
        <dbReference type="EMBL" id="RYR32982.1"/>
    </source>
</evidence>
<evidence type="ECO:0000313" key="3">
    <source>
        <dbReference type="Proteomes" id="UP000289738"/>
    </source>
</evidence>
<keyword evidence="3" id="KW-1185">Reference proteome</keyword>
<dbReference type="AlphaFoldDB" id="A0A445B2S0"/>
<dbReference type="STRING" id="3818.A0A445B2S0"/>
<dbReference type="OrthoDB" id="676141at2759"/>
<comment type="caution">
    <text evidence="2">The sequence shown here is derived from an EMBL/GenBank/DDBJ whole genome shotgun (WGS) entry which is preliminary data.</text>
</comment>
<proteinExistence type="predicted"/>
<gene>
    <name evidence="2" type="ORF">Ahy_A10g047511</name>
</gene>
<dbReference type="Gramene" id="arahy.Tifrunner.gnm2.ann2.Ah10g352300.1">
    <property type="protein sequence ID" value="arahy.Tifrunner.gnm2.ann2.Ah10g352300.1-CDS"/>
    <property type="gene ID" value="arahy.Tifrunner.gnm2.ann2.Ah10g352300"/>
</dbReference>
<dbReference type="Proteomes" id="UP000289738">
    <property type="component" value="Chromosome A10"/>
</dbReference>
<accession>A0A445B2S0</accession>
<dbReference type="PANTHER" id="PTHR33673:SF36">
    <property type="entry name" value="MYB-LIKE PROTEIN Q"/>
    <property type="match status" value="1"/>
</dbReference>
<organism evidence="2 3">
    <name type="scientific">Arachis hypogaea</name>
    <name type="common">Peanut</name>
    <dbReference type="NCBI Taxonomy" id="3818"/>
    <lineage>
        <taxon>Eukaryota</taxon>
        <taxon>Viridiplantae</taxon>
        <taxon>Streptophyta</taxon>
        <taxon>Embryophyta</taxon>
        <taxon>Tracheophyta</taxon>
        <taxon>Spermatophyta</taxon>
        <taxon>Magnoliopsida</taxon>
        <taxon>eudicotyledons</taxon>
        <taxon>Gunneridae</taxon>
        <taxon>Pentapetalae</taxon>
        <taxon>rosids</taxon>
        <taxon>fabids</taxon>
        <taxon>Fabales</taxon>
        <taxon>Fabaceae</taxon>
        <taxon>Papilionoideae</taxon>
        <taxon>50 kb inversion clade</taxon>
        <taxon>dalbergioids sensu lato</taxon>
        <taxon>Dalbergieae</taxon>
        <taxon>Pterocarpus clade</taxon>
        <taxon>Arachis</taxon>
    </lineage>
</organism>
<feature type="region of interest" description="Disordered" evidence="1">
    <location>
        <begin position="242"/>
        <end position="282"/>
    </location>
</feature>
<protein>
    <submittedName>
        <fullName evidence="2">Uncharacterized protein</fullName>
    </submittedName>
</protein>
<reference evidence="2 3" key="1">
    <citation type="submission" date="2019-01" db="EMBL/GenBank/DDBJ databases">
        <title>Sequencing of cultivated peanut Arachis hypogaea provides insights into genome evolution and oil improvement.</title>
        <authorList>
            <person name="Chen X."/>
        </authorList>
    </citation>
    <scope>NUCLEOTIDE SEQUENCE [LARGE SCALE GENOMIC DNA]</scope>
    <source>
        <strain evidence="3">cv. Fuhuasheng</strain>
        <tissue evidence="2">Leaves</tissue>
    </source>
</reference>
<evidence type="ECO:0000256" key="1">
    <source>
        <dbReference type="SAM" id="MobiDB-lite"/>
    </source>
</evidence>
<name>A0A445B2S0_ARAHY</name>
<sequence length="293" mass="32896">MDNKGSSKKLKVQVNLNGDDSDVDSIKRYSVSSLSSDSSLDSDDREEPGNRNSFEHSYDLHVYDSPVWSYTGASTTHSPSHYTMESGYDPNRIPASVFGKSNHNEQWSVASNESLFSIRLGNGSFITRDISFAMNNNNNKSGELYNVSMPLPTVQEVSYEENNNRHSVSSDSSDGSVVLDLEKHEHKNDEESRKVETKVLDKTTMDHHNKEANNVPIVSYRSMESGRSFQFPILTNNGERISSSTVESEMHEKTENQQQQPEKSSPPWLPPPPKAKKASKQGGRYCCFCFSCF</sequence>
<feature type="compositionally biased region" description="Basic residues" evidence="1">
    <location>
        <begin position="1"/>
        <end position="11"/>
    </location>
</feature>
<dbReference type="EMBL" id="SDMP01000010">
    <property type="protein sequence ID" value="RYR32982.1"/>
    <property type="molecule type" value="Genomic_DNA"/>
</dbReference>
<feature type="region of interest" description="Disordered" evidence="1">
    <location>
        <begin position="1"/>
        <end position="54"/>
    </location>
</feature>
<dbReference type="PANTHER" id="PTHR33673">
    <property type="entry name" value="SUPPRESSOR SRP40-LIKE PROTEIN"/>
    <property type="match status" value="1"/>
</dbReference>